<evidence type="ECO:0000256" key="1">
    <source>
        <dbReference type="SAM" id="Coils"/>
    </source>
</evidence>
<dbReference type="InterPro" id="IPR026708">
    <property type="entry name" value="CSPP1"/>
</dbReference>
<evidence type="ECO:0000313" key="2">
    <source>
        <dbReference type="WBParaSite" id="maker-PairedContig_407-snap-gene-1.15-mRNA-1"/>
    </source>
</evidence>
<dbReference type="GO" id="GO:0005813">
    <property type="term" value="C:centrosome"/>
    <property type="evidence" value="ECO:0007669"/>
    <property type="project" value="InterPro"/>
</dbReference>
<dbReference type="PANTHER" id="PTHR21616:SF3">
    <property type="match status" value="1"/>
</dbReference>
<evidence type="ECO:0008006" key="3">
    <source>
        <dbReference type="Google" id="ProtNLM"/>
    </source>
</evidence>
<feature type="coiled-coil region" evidence="1">
    <location>
        <begin position="387"/>
        <end position="454"/>
    </location>
</feature>
<dbReference type="GO" id="GO:0032467">
    <property type="term" value="P:positive regulation of cytokinesis"/>
    <property type="evidence" value="ECO:0007669"/>
    <property type="project" value="InterPro"/>
</dbReference>
<keyword evidence="1" id="KW-0175">Coiled coil</keyword>
<dbReference type="PANTHER" id="PTHR21616">
    <property type="entry name" value="CENTROSOME SPINDLE POLE ASSOCIATED PROTEIN"/>
    <property type="match status" value="1"/>
</dbReference>
<sequence>MEKGRIYQTAKTKEKDKIIRSLLTSRYYDGWEIISKAKDKIFTYVLRMVRTYTWNPSTQSNLTIIGNINSENDKTVTNSLPDTSVNLCSTQCLSNDAIYRPNYKNGQTINISTSVLKDTTQNDTASNSTEVSSACNNHIECPKHMLQSQTASLWQPYHQSFPVYYPIPLDFPTNLYYWRPHLLSSQITAPVMFEQTTNLRPVDLWQLRPIQIGCKVYYEPVTSSPTLYSSTTSIVPHSVTSANLVTIPNNAQLQNGNLSHLPSVAISSLPADNINEQNKLVHSEACGINHSMICGNSGSRNPPWTLNAPQPKSEIRGTPSWHTPLLITREDFMLDRKTNESSAVSTFQNPQCQTSNQQLHDNLYQHSLSHKITPSIQHQCYQKLTTIDSTEQYKRDLQLQIEQNRRRKEEERQRELEIERKEMIKFEEYRRKAQQEIEEEERKEKEKILAAQRRAARMRALHEEIALKDRHEAKNRMGRNVSCSAEGTKTLVVRTSSRDESNHLEWWEKKKEHVNDNAKRSVHSPVIPTLRKKNETFADFSRNTPFEISTNNASVPSCVPLDRSNKLHSRLRRRCYHSSLTLGWDSSSDSIRLRQKSPHIRQQNESSSISLQ</sequence>
<name>A0A1I8EQK4_WUCBA</name>
<dbReference type="GO" id="GO:0000922">
    <property type="term" value="C:spindle pole"/>
    <property type="evidence" value="ECO:0007669"/>
    <property type="project" value="InterPro"/>
</dbReference>
<proteinExistence type="predicted"/>
<dbReference type="AlphaFoldDB" id="A0A1I8EQK4"/>
<protein>
    <recommendedName>
        <fullName evidence="3">CCDC66 domain-containing protein</fullName>
    </recommendedName>
</protein>
<dbReference type="WBParaSite" id="maker-PairedContig_407-snap-gene-1.15-mRNA-1">
    <property type="protein sequence ID" value="maker-PairedContig_407-snap-gene-1.15-mRNA-1"/>
    <property type="gene ID" value="maker-PairedContig_407-snap-gene-1.15"/>
</dbReference>
<reference evidence="2" key="1">
    <citation type="submission" date="2016-11" db="UniProtKB">
        <authorList>
            <consortium name="WormBaseParasite"/>
        </authorList>
    </citation>
    <scope>IDENTIFICATION</scope>
    <source>
        <strain evidence="2">pt0022</strain>
    </source>
</reference>
<dbReference type="GO" id="GO:0005874">
    <property type="term" value="C:microtubule"/>
    <property type="evidence" value="ECO:0007669"/>
    <property type="project" value="InterPro"/>
</dbReference>
<dbReference type="STRING" id="6293.A0A1I8EQK4"/>
<organism evidence="2">
    <name type="scientific">Wuchereria bancrofti</name>
    <dbReference type="NCBI Taxonomy" id="6293"/>
    <lineage>
        <taxon>Eukaryota</taxon>
        <taxon>Metazoa</taxon>
        <taxon>Ecdysozoa</taxon>
        <taxon>Nematoda</taxon>
        <taxon>Chromadorea</taxon>
        <taxon>Rhabditida</taxon>
        <taxon>Spirurina</taxon>
        <taxon>Spiruromorpha</taxon>
        <taxon>Filarioidea</taxon>
        <taxon>Onchocercidae</taxon>
        <taxon>Wuchereria</taxon>
    </lineage>
</organism>
<accession>A0A1I8EQK4</accession>